<sequence length="444" mass="46569">MTPIDELRELIAAPSVSTNPAGQAQARAVVQRLLEQLGAQVTTIATGGAPALLGVLPGAQSAGLLFYGHYDVMTAGTQAEWASAPFTLTERNGRLFGRGTGDNKGQLVTTLAAVAAYTAEHRLHHTLYFLIEGEEEQGSVHLAATVGALRQRLAAVHTVLVIDGSYSASGAHVLRLGNRGIVTVKLHVTTAKHANHSGYAGNVIADPGLLLQAMLNRLVDPLTRQVKIPGFYTGVTAPTPRDWAAIDALPFAPEGLAATFGTPILAKTKREYYAKLMFQPTFDIAGVASGDVGPGAKTIIPGTATASLNLRLVGDQQVAPILAGLRHQLAPWLQSGELTIEETGSTPPAHTQATPAELARFQAAAAAAGVPLLVEPCMPGTVPNYVWTQLGAQVFTLPLANFDEANHAPNENIDRSALTSGQALLEAVLAAYDEALQRGETLVH</sequence>
<dbReference type="EMBL" id="AZDJ01000026">
    <property type="protein sequence ID" value="KRK71840.1"/>
    <property type="molecule type" value="Genomic_DNA"/>
</dbReference>
<keyword evidence="3" id="KW-0378">Hydrolase</keyword>
<dbReference type="Gene3D" id="3.30.70.360">
    <property type="match status" value="1"/>
</dbReference>
<dbReference type="GO" id="GO:0009089">
    <property type="term" value="P:lysine biosynthetic process via diaminopimelate"/>
    <property type="evidence" value="ECO:0007669"/>
    <property type="project" value="TreeGrafter"/>
</dbReference>
<dbReference type="InterPro" id="IPR051458">
    <property type="entry name" value="Cyt/Met_Dipeptidase"/>
</dbReference>
<organism evidence="5 6">
    <name type="scientific">Lacticaseibacillus nasuensis JCM 17158</name>
    <dbReference type="NCBI Taxonomy" id="1291734"/>
    <lineage>
        <taxon>Bacteria</taxon>
        <taxon>Bacillati</taxon>
        <taxon>Bacillota</taxon>
        <taxon>Bacilli</taxon>
        <taxon>Lactobacillales</taxon>
        <taxon>Lactobacillaceae</taxon>
        <taxon>Lacticaseibacillus</taxon>
    </lineage>
</organism>
<gene>
    <name evidence="5" type="ORF">FD02_GL002085</name>
</gene>
<protein>
    <submittedName>
        <fullName evidence="5">Peptidase M20</fullName>
    </submittedName>
</protein>
<accession>A0A0R1JK89</accession>
<dbReference type="OrthoDB" id="9761532at2"/>
<keyword evidence="1" id="KW-0645">Protease</keyword>
<evidence type="ECO:0000256" key="2">
    <source>
        <dbReference type="ARBA" id="ARBA00022723"/>
    </source>
</evidence>
<dbReference type="Pfam" id="PF01546">
    <property type="entry name" value="Peptidase_M20"/>
    <property type="match status" value="1"/>
</dbReference>
<name>A0A0R1JK89_9LACO</name>
<evidence type="ECO:0000313" key="6">
    <source>
        <dbReference type="Proteomes" id="UP000051804"/>
    </source>
</evidence>
<keyword evidence="2" id="KW-0479">Metal-binding</keyword>
<evidence type="ECO:0000313" key="5">
    <source>
        <dbReference type="EMBL" id="KRK71840.1"/>
    </source>
</evidence>
<dbReference type="GO" id="GO:0008233">
    <property type="term" value="F:peptidase activity"/>
    <property type="evidence" value="ECO:0007669"/>
    <property type="project" value="UniProtKB-KW"/>
</dbReference>
<evidence type="ECO:0000256" key="1">
    <source>
        <dbReference type="ARBA" id="ARBA00022670"/>
    </source>
</evidence>
<dbReference type="PANTHER" id="PTHR43270:SF8">
    <property type="entry name" value="DI- AND TRIPEPTIDASE DUG2-RELATED"/>
    <property type="match status" value="1"/>
</dbReference>
<dbReference type="InterPro" id="IPR011650">
    <property type="entry name" value="Peptidase_M20_dimer"/>
</dbReference>
<dbReference type="GO" id="GO:0005829">
    <property type="term" value="C:cytosol"/>
    <property type="evidence" value="ECO:0007669"/>
    <property type="project" value="TreeGrafter"/>
</dbReference>
<dbReference type="GO" id="GO:0009014">
    <property type="term" value="F:succinyl-diaminopimelate desuccinylase activity"/>
    <property type="evidence" value="ECO:0007669"/>
    <property type="project" value="TreeGrafter"/>
</dbReference>
<comment type="caution">
    <text evidence="5">The sequence shown here is derived from an EMBL/GenBank/DDBJ whole genome shotgun (WGS) entry which is preliminary data.</text>
</comment>
<dbReference type="SUPFAM" id="SSF53187">
    <property type="entry name" value="Zn-dependent exopeptidases"/>
    <property type="match status" value="1"/>
</dbReference>
<evidence type="ECO:0000259" key="4">
    <source>
        <dbReference type="Pfam" id="PF07687"/>
    </source>
</evidence>
<dbReference type="RefSeq" id="WP_054723448.1">
    <property type="nucleotide sequence ID" value="NZ_AZDJ01000026.1"/>
</dbReference>
<dbReference type="Gene3D" id="3.40.630.10">
    <property type="entry name" value="Zn peptidases"/>
    <property type="match status" value="1"/>
</dbReference>
<keyword evidence="6" id="KW-1185">Reference proteome</keyword>
<dbReference type="Pfam" id="PF07687">
    <property type="entry name" value="M20_dimer"/>
    <property type="match status" value="1"/>
</dbReference>
<feature type="domain" description="Peptidase M20 dimerisation" evidence="4">
    <location>
        <begin position="177"/>
        <end position="328"/>
    </location>
</feature>
<dbReference type="Proteomes" id="UP000051804">
    <property type="component" value="Unassembled WGS sequence"/>
</dbReference>
<dbReference type="PANTHER" id="PTHR43270">
    <property type="entry name" value="BETA-ALA-HIS DIPEPTIDASE"/>
    <property type="match status" value="1"/>
</dbReference>
<dbReference type="PATRIC" id="fig|1291734.4.peg.2137"/>
<proteinExistence type="predicted"/>
<dbReference type="GO" id="GO:0006508">
    <property type="term" value="P:proteolysis"/>
    <property type="evidence" value="ECO:0007669"/>
    <property type="project" value="UniProtKB-KW"/>
</dbReference>
<dbReference type="GO" id="GO:0046872">
    <property type="term" value="F:metal ion binding"/>
    <property type="evidence" value="ECO:0007669"/>
    <property type="project" value="UniProtKB-KW"/>
</dbReference>
<dbReference type="InterPro" id="IPR002933">
    <property type="entry name" value="Peptidase_M20"/>
</dbReference>
<dbReference type="STRING" id="1291734.FD02_GL002085"/>
<evidence type="ECO:0000256" key="3">
    <source>
        <dbReference type="ARBA" id="ARBA00022801"/>
    </source>
</evidence>
<reference evidence="5 6" key="1">
    <citation type="journal article" date="2015" name="Genome Announc.">
        <title>Expanding the biotechnology potential of lactobacilli through comparative genomics of 213 strains and associated genera.</title>
        <authorList>
            <person name="Sun Z."/>
            <person name="Harris H.M."/>
            <person name="McCann A."/>
            <person name="Guo C."/>
            <person name="Argimon S."/>
            <person name="Zhang W."/>
            <person name="Yang X."/>
            <person name="Jeffery I.B."/>
            <person name="Cooney J.C."/>
            <person name="Kagawa T.F."/>
            <person name="Liu W."/>
            <person name="Song Y."/>
            <person name="Salvetti E."/>
            <person name="Wrobel A."/>
            <person name="Rasinkangas P."/>
            <person name="Parkhill J."/>
            <person name="Rea M.C."/>
            <person name="O'Sullivan O."/>
            <person name="Ritari J."/>
            <person name="Douillard F.P."/>
            <person name="Paul Ross R."/>
            <person name="Yang R."/>
            <person name="Briner A.E."/>
            <person name="Felis G.E."/>
            <person name="de Vos W.M."/>
            <person name="Barrangou R."/>
            <person name="Klaenhammer T.R."/>
            <person name="Caufield P.W."/>
            <person name="Cui Y."/>
            <person name="Zhang H."/>
            <person name="O'Toole P.W."/>
        </authorList>
    </citation>
    <scope>NUCLEOTIDE SEQUENCE [LARGE SCALE GENOMIC DNA]</scope>
    <source>
        <strain evidence="5 6">JCM 17158</strain>
    </source>
</reference>
<dbReference type="AlphaFoldDB" id="A0A0R1JK89"/>